<accession>A0A382XXG6</accession>
<gene>
    <name evidence="1" type="ORF">METZ01_LOCUS428580</name>
</gene>
<name>A0A382XXG6_9ZZZZ</name>
<dbReference type="AlphaFoldDB" id="A0A382XXG6"/>
<sequence>MVAQMEGPAAAKKYVSDYLAADMPTRVMNYRNTLLLDDSILPNPVKYLTFEPLAMDNWPTIITLVEGTRRIERESLASLGDPTYNVVYAMRTYVWVRAVGPEQVTVARDHMTMVVREALLDRPALRTAAQEGTDCDIKVDEGTITEDFSDLTLLKGERFLAASFLSYELSLQEVISRAAVGTLLTNVLNES</sequence>
<protein>
    <submittedName>
        <fullName evidence="1">Uncharacterized protein</fullName>
    </submittedName>
</protein>
<reference evidence="1" key="1">
    <citation type="submission" date="2018-05" db="EMBL/GenBank/DDBJ databases">
        <authorList>
            <person name="Lanie J.A."/>
            <person name="Ng W.-L."/>
            <person name="Kazmierczak K.M."/>
            <person name="Andrzejewski T.M."/>
            <person name="Davidsen T.M."/>
            <person name="Wayne K.J."/>
            <person name="Tettelin H."/>
            <person name="Glass J.I."/>
            <person name="Rusch D."/>
            <person name="Podicherti R."/>
            <person name="Tsui H.-C.T."/>
            <person name="Winkler M.E."/>
        </authorList>
    </citation>
    <scope>NUCLEOTIDE SEQUENCE</scope>
</reference>
<proteinExistence type="predicted"/>
<organism evidence="1">
    <name type="scientific">marine metagenome</name>
    <dbReference type="NCBI Taxonomy" id="408172"/>
    <lineage>
        <taxon>unclassified sequences</taxon>
        <taxon>metagenomes</taxon>
        <taxon>ecological metagenomes</taxon>
    </lineage>
</organism>
<feature type="non-terminal residue" evidence="1">
    <location>
        <position position="191"/>
    </location>
</feature>
<dbReference type="EMBL" id="UINC01171253">
    <property type="protein sequence ID" value="SVD75726.1"/>
    <property type="molecule type" value="Genomic_DNA"/>
</dbReference>
<evidence type="ECO:0000313" key="1">
    <source>
        <dbReference type="EMBL" id="SVD75726.1"/>
    </source>
</evidence>